<dbReference type="AlphaFoldDB" id="A0A3M7RSI6"/>
<protein>
    <submittedName>
        <fullName evidence="1">Uncharacterized protein</fullName>
    </submittedName>
</protein>
<dbReference type="Proteomes" id="UP000276133">
    <property type="component" value="Unassembled WGS sequence"/>
</dbReference>
<accession>A0A3M7RSI6</accession>
<reference evidence="1 2" key="1">
    <citation type="journal article" date="2018" name="Sci. Rep.">
        <title>Genomic signatures of local adaptation to the degree of environmental predictability in rotifers.</title>
        <authorList>
            <person name="Franch-Gras L."/>
            <person name="Hahn C."/>
            <person name="Garcia-Roger E.M."/>
            <person name="Carmona M.J."/>
            <person name="Serra M."/>
            <person name="Gomez A."/>
        </authorList>
    </citation>
    <scope>NUCLEOTIDE SEQUENCE [LARGE SCALE GENOMIC DNA]</scope>
    <source>
        <strain evidence="1">HYR1</strain>
    </source>
</reference>
<evidence type="ECO:0000313" key="1">
    <source>
        <dbReference type="EMBL" id="RNA26285.1"/>
    </source>
</evidence>
<organism evidence="1 2">
    <name type="scientific">Brachionus plicatilis</name>
    <name type="common">Marine rotifer</name>
    <name type="synonym">Brachionus muelleri</name>
    <dbReference type="NCBI Taxonomy" id="10195"/>
    <lineage>
        <taxon>Eukaryota</taxon>
        <taxon>Metazoa</taxon>
        <taxon>Spiralia</taxon>
        <taxon>Gnathifera</taxon>
        <taxon>Rotifera</taxon>
        <taxon>Eurotatoria</taxon>
        <taxon>Monogononta</taxon>
        <taxon>Pseudotrocha</taxon>
        <taxon>Ploima</taxon>
        <taxon>Brachionidae</taxon>
        <taxon>Brachionus</taxon>
    </lineage>
</organism>
<gene>
    <name evidence="1" type="ORF">BpHYR1_025139</name>
</gene>
<proteinExistence type="predicted"/>
<sequence length="98" mass="11307">MKSLARVTSGCSFSISNSRFIFLGISKSLYSGKSYLFKNNKTGVLNKYRLIHICLNEFSDSLRRLTFLSSLRVMLKEEMSTTNIIAVTPLKHWIHFLR</sequence>
<dbReference type="EMBL" id="REGN01002767">
    <property type="protein sequence ID" value="RNA26285.1"/>
    <property type="molecule type" value="Genomic_DNA"/>
</dbReference>
<name>A0A3M7RSI6_BRAPC</name>
<comment type="caution">
    <text evidence="1">The sequence shown here is derived from an EMBL/GenBank/DDBJ whole genome shotgun (WGS) entry which is preliminary data.</text>
</comment>
<evidence type="ECO:0000313" key="2">
    <source>
        <dbReference type="Proteomes" id="UP000276133"/>
    </source>
</evidence>
<keyword evidence="2" id="KW-1185">Reference proteome</keyword>